<evidence type="ECO:0000259" key="11">
    <source>
        <dbReference type="Pfam" id="PF21530"/>
    </source>
</evidence>
<evidence type="ECO:0000259" key="10">
    <source>
        <dbReference type="Pfam" id="PF05970"/>
    </source>
</evidence>
<dbReference type="EC" id="5.6.2.3" evidence="9"/>
<comment type="similarity">
    <text evidence="9">Belongs to the helicase family.</text>
</comment>
<dbReference type="PANTHER" id="PTHR47642">
    <property type="entry name" value="ATP-DEPENDENT DNA HELICASE"/>
    <property type="match status" value="1"/>
</dbReference>
<accession>A0ABD1LGA0</accession>
<keyword evidence="1 9" id="KW-0547">Nucleotide-binding</keyword>
<dbReference type="SUPFAM" id="SSF52540">
    <property type="entry name" value="P-loop containing nucleoside triphosphate hydrolases"/>
    <property type="match status" value="2"/>
</dbReference>
<evidence type="ECO:0000256" key="5">
    <source>
        <dbReference type="ARBA" id="ARBA00022840"/>
    </source>
</evidence>
<dbReference type="GO" id="GO:0006310">
    <property type="term" value="P:DNA recombination"/>
    <property type="evidence" value="ECO:0007669"/>
    <property type="project" value="UniProtKB-KW"/>
</dbReference>
<dbReference type="EMBL" id="JBGMDY010000009">
    <property type="protein sequence ID" value="KAL2322570.1"/>
    <property type="molecule type" value="Genomic_DNA"/>
</dbReference>
<evidence type="ECO:0000256" key="7">
    <source>
        <dbReference type="ARBA" id="ARBA00023204"/>
    </source>
</evidence>
<keyword evidence="3 9" id="KW-0378">Hydrolase</keyword>
<keyword evidence="5 9" id="KW-0067">ATP-binding</keyword>
<dbReference type="InterPro" id="IPR027417">
    <property type="entry name" value="P-loop_NTPase"/>
</dbReference>
<evidence type="ECO:0000313" key="12">
    <source>
        <dbReference type="EMBL" id="KAL2322570.1"/>
    </source>
</evidence>
<feature type="domain" description="DNA helicase Pif1-like 2B" evidence="11">
    <location>
        <begin position="329"/>
        <end position="357"/>
    </location>
</feature>
<dbReference type="InterPro" id="IPR051055">
    <property type="entry name" value="PIF1_helicase"/>
</dbReference>
<reference evidence="12 13" key="1">
    <citation type="submission" date="2024-08" db="EMBL/GenBank/DDBJ databases">
        <title>Insights into the chromosomal genome structure of Flemingia macrophylla.</title>
        <authorList>
            <person name="Ding Y."/>
            <person name="Zhao Y."/>
            <person name="Bi W."/>
            <person name="Wu M."/>
            <person name="Zhao G."/>
            <person name="Gong Y."/>
            <person name="Li W."/>
            <person name="Zhang P."/>
        </authorList>
    </citation>
    <scope>NUCLEOTIDE SEQUENCE [LARGE SCALE GENOMIC DNA]</scope>
    <source>
        <strain evidence="12">DYQJB</strain>
        <tissue evidence="12">Leaf</tissue>
    </source>
</reference>
<organism evidence="12 13">
    <name type="scientific">Flemingia macrophylla</name>
    <dbReference type="NCBI Taxonomy" id="520843"/>
    <lineage>
        <taxon>Eukaryota</taxon>
        <taxon>Viridiplantae</taxon>
        <taxon>Streptophyta</taxon>
        <taxon>Embryophyta</taxon>
        <taxon>Tracheophyta</taxon>
        <taxon>Spermatophyta</taxon>
        <taxon>Magnoliopsida</taxon>
        <taxon>eudicotyledons</taxon>
        <taxon>Gunneridae</taxon>
        <taxon>Pentapetalae</taxon>
        <taxon>rosids</taxon>
        <taxon>fabids</taxon>
        <taxon>Fabales</taxon>
        <taxon>Fabaceae</taxon>
        <taxon>Papilionoideae</taxon>
        <taxon>50 kb inversion clade</taxon>
        <taxon>NPAAA clade</taxon>
        <taxon>indigoferoid/millettioid clade</taxon>
        <taxon>Phaseoleae</taxon>
        <taxon>Flemingia</taxon>
    </lineage>
</organism>
<dbReference type="InterPro" id="IPR049163">
    <property type="entry name" value="Pif1-like_2B_dom"/>
</dbReference>
<dbReference type="PANTHER" id="PTHR47642:SF5">
    <property type="entry name" value="ATP-DEPENDENT DNA HELICASE"/>
    <property type="match status" value="1"/>
</dbReference>
<dbReference type="Pfam" id="PF05970">
    <property type="entry name" value="PIF1"/>
    <property type="match status" value="1"/>
</dbReference>
<evidence type="ECO:0000256" key="3">
    <source>
        <dbReference type="ARBA" id="ARBA00022801"/>
    </source>
</evidence>
<evidence type="ECO:0000256" key="6">
    <source>
        <dbReference type="ARBA" id="ARBA00023125"/>
    </source>
</evidence>
<evidence type="ECO:0000256" key="8">
    <source>
        <dbReference type="ARBA" id="ARBA00023235"/>
    </source>
</evidence>
<name>A0ABD1LGA0_9FABA</name>
<keyword evidence="9" id="KW-0233">DNA recombination</keyword>
<sequence>MRFFTLGIAVATYRNSGTKGYSSKPSNGFYTKYKNKDKTTTEKKQRRTKIPWTEEQKSVLSAVAQGSSVFITGSAGTGKTELLMEVVKLLRKLHTRSKVFVTSSTGVSSFAIKGQTLHSFIGVYDTNNCSPENLLDMIMGKKRAISRWEKAGSLVIDEISMVDAKLFDGLEFVARKLKGVDETWGGIQLVVAGDFCQLPPVNQNSKYVSYAFEADCWNDSFDLQIELTKIFRQSDSQFIELLQAIRRGQTDHPDLVLLENYCSKTKCDPSAVHLFSLNKDVKRVNEERLKTLNKDVVVYRAVDSGDDHRKDHWKKQFEHGIAPDVVTICEGARVMLVKNLHTWKGLVNGATGTVVGFVEATGVADVCSDEWLPIVKFDLGKVLTIEPVEWHVRDGDEIVARRKQIPLILAWALSIHKCQGLTLDKAKISLSQAFGCGIVYTALSRVKCLDDLHLSGFQRSLIQADQRVSQFYRRLALQHNSRDLDNSCIESKDSSSNTTSHTEKPDMAGNICNFSLSVWVARHLKRS</sequence>
<proteinExistence type="inferred from homology"/>
<gene>
    <name evidence="12" type="ORF">Fmac_026949</name>
</gene>
<keyword evidence="13" id="KW-1185">Reference proteome</keyword>
<dbReference type="InterPro" id="IPR010285">
    <property type="entry name" value="DNA_helicase_pif1-like_DEAD"/>
</dbReference>
<keyword evidence="7 9" id="KW-0234">DNA repair</keyword>
<dbReference type="CDD" id="cd18809">
    <property type="entry name" value="SF1_C_RecD"/>
    <property type="match status" value="1"/>
</dbReference>
<evidence type="ECO:0000256" key="4">
    <source>
        <dbReference type="ARBA" id="ARBA00022806"/>
    </source>
</evidence>
<evidence type="ECO:0000256" key="9">
    <source>
        <dbReference type="RuleBase" id="RU363044"/>
    </source>
</evidence>
<keyword evidence="6" id="KW-0238">DNA-binding</keyword>
<protein>
    <recommendedName>
        <fullName evidence="9">ATP-dependent DNA helicase</fullName>
        <ecNumber evidence="9">5.6.2.3</ecNumber>
    </recommendedName>
</protein>
<dbReference type="CDD" id="cd18037">
    <property type="entry name" value="DEXSc_Pif1_like"/>
    <property type="match status" value="1"/>
</dbReference>
<evidence type="ECO:0000313" key="13">
    <source>
        <dbReference type="Proteomes" id="UP001603857"/>
    </source>
</evidence>
<dbReference type="Pfam" id="PF21530">
    <property type="entry name" value="Pif1_2B_dom"/>
    <property type="match status" value="1"/>
</dbReference>
<comment type="catalytic activity">
    <reaction evidence="9">
        <text>ATP + H2O = ADP + phosphate + H(+)</text>
        <dbReference type="Rhea" id="RHEA:13065"/>
        <dbReference type="ChEBI" id="CHEBI:15377"/>
        <dbReference type="ChEBI" id="CHEBI:15378"/>
        <dbReference type="ChEBI" id="CHEBI:30616"/>
        <dbReference type="ChEBI" id="CHEBI:43474"/>
        <dbReference type="ChEBI" id="CHEBI:456216"/>
        <dbReference type="EC" id="5.6.2.3"/>
    </reaction>
</comment>
<evidence type="ECO:0000256" key="2">
    <source>
        <dbReference type="ARBA" id="ARBA00022763"/>
    </source>
</evidence>
<dbReference type="GO" id="GO:0043139">
    <property type="term" value="F:5'-3' DNA helicase activity"/>
    <property type="evidence" value="ECO:0007669"/>
    <property type="project" value="UniProtKB-EC"/>
</dbReference>
<feature type="domain" description="DNA helicase Pif1-like DEAD-box helicase" evidence="10">
    <location>
        <begin position="53"/>
        <end position="252"/>
    </location>
</feature>
<keyword evidence="4 9" id="KW-0347">Helicase</keyword>
<keyword evidence="2 9" id="KW-0227">DNA damage</keyword>
<dbReference type="AlphaFoldDB" id="A0ABD1LGA0"/>
<comment type="cofactor">
    <cofactor evidence="9">
        <name>Mg(2+)</name>
        <dbReference type="ChEBI" id="CHEBI:18420"/>
    </cofactor>
</comment>
<dbReference type="GO" id="GO:0005524">
    <property type="term" value="F:ATP binding"/>
    <property type="evidence" value="ECO:0007669"/>
    <property type="project" value="UniProtKB-KW"/>
</dbReference>
<dbReference type="Proteomes" id="UP001603857">
    <property type="component" value="Unassembled WGS sequence"/>
</dbReference>
<keyword evidence="8" id="KW-0413">Isomerase</keyword>
<evidence type="ECO:0000256" key="1">
    <source>
        <dbReference type="ARBA" id="ARBA00022741"/>
    </source>
</evidence>
<dbReference type="Gene3D" id="3.40.50.300">
    <property type="entry name" value="P-loop containing nucleotide triphosphate hydrolases"/>
    <property type="match status" value="1"/>
</dbReference>
<comment type="caution">
    <text evidence="12">The sequence shown here is derived from an EMBL/GenBank/DDBJ whole genome shotgun (WGS) entry which is preliminary data.</text>
</comment>
<dbReference type="GO" id="GO:0016787">
    <property type="term" value="F:hydrolase activity"/>
    <property type="evidence" value="ECO:0007669"/>
    <property type="project" value="UniProtKB-KW"/>
</dbReference>
<dbReference type="GO" id="GO:0006281">
    <property type="term" value="P:DNA repair"/>
    <property type="evidence" value="ECO:0007669"/>
    <property type="project" value="UniProtKB-KW"/>
</dbReference>